<feature type="compositionally biased region" description="Low complexity" evidence="1">
    <location>
        <begin position="1"/>
        <end position="19"/>
    </location>
</feature>
<keyword evidence="3" id="KW-1185">Reference proteome</keyword>
<dbReference type="EMBL" id="QPFP01000014">
    <property type="protein sequence ID" value="TEB32633.1"/>
    <property type="molecule type" value="Genomic_DNA"/>
</dbReference>
<accession>A0A4Y7TEN2</accession>
<protein>
    <submittedName>
        <fullName evidence="2">Uncharacterized protein</fullName>
    </submittedName>
</protein>
<evidence type="ECO:0000256" key="1">
    <source>
        <dbReference type="SAM" id="MobiDB-lite"/>
    </source>
</evidence>
<organism evidence="2 3">
    <name type="scientific">Coprinellus micaceus</name>
    <name type="common">Glistening ink-cap mushroom</name>
    <name type="synonym">Coprinus micaceus</name>
    <dbReference type="NCBI Taxonomy" id="71717"/>
    <lineage>
        <taxon>Eukaryota</taxon>
        <taxon>Fungi</taxon>
        <taxon>Dikarya</taxon>
        <taxon>Basidiomycota</taxon>
        <taxon>Agaricomycotina</taxon>
        <taxon>Agaricomycetes</taxon>
        <taxon>Agaricomycetidae</taxon>
        <taxon>Agaricales</taxon>
        <taxon>Agaricineae</taxon>
        <taxon>Psathyrellaceae</taxon>
        <taxon>Coprinellus</taxon>
    </lineage>
</organism>
<evidence type="ECO:0000313" key="3">
    <source>
        <dbReference type="Proteomes" id="UP000298030"/>
    </source>
</evidence>
<sequence>MAAATATTRRLASTLTTQASQQIRAPPPIPSTPAPKPRNPHQGTHSSLPYFNPADDDAMILYRPVFTMNPASPVRLHTGEPRIFLKKSVKLDTTLEWQQQAGERIRDPPPARRLSMPSPLIFDGPAQPRHERIHDSYHQLRNTVYTAPSPVSTSVGRPHLPPSGKAPMPTPPPAAYREMHGQSALKVFDGPAKVARYQHRSQKDNEAHQRPSPYIHRPGYWQQRCSRCRVPSSRNLKR</sequence>
<feature type="compositionally biased region" description="Pro residues" evidence="1">
    <location>
        <begin position="25"/>
        <end position="37"/>
    </location>
</feature>
<name>A0A4Y7TEN2_COPMI</name>
<feature type="region of interest" description="Disordered" evidence="1">
    <location>
        <begin position="1"/>
        <end position="51"/>
    </location>
</feature>
<dbReference type="Proteomes" id="UP000298030">
    <property type="component" value="Unassembled WGS sequence"/>
</dbReference>
<proteinExistence type="predicted"/>
<reference evidence="2 3" key="1">
    <citation type="journal article" date="2019" name="Nat. Ecol. Evol.">
        <title>Megaphylogeny resolves global patterns of mushroom evolution.</title>
        <authorList>
            <person name="Varga T."/>
            <person name="Krizsan K."/>
            <person name="Foldi C."/>
            <person name="Dima B."/>
            <person name="Sanchez-Garcia M."/>
            <person name="Sanchez-Ramirez S."/>
            <person name="Szollosi G.J."/>
            <person name="Szarkandi J.G."/>
            <person name="Papp V."/>
            <person name="Albert L."/>
            <person name="Andreopoulos W."/>
            <person name="Angelini C."/>
            <person name="Antonin V."/>
            <person name="Barry K.W."/>
            <person name="Bougher N.L."/>
            <person name="Buchanan P."/>
            <person name="Buyck B."/>
            <person name="Bense V."/>
            <person name="Catcheside P."/>
            <person name="Chovatia M."/>
            <person name="Cooper J."/>
            <person name="Damon W."/>
            <person name="Desjardin D."/>
            <person name="Finy P."/>
            <person name="Geml J."/>
            <person name="Haridas S."/>
            <person name="Hughes K."/>
            <person name="Justo A."/>
            <person name="Karasinski D."/>
            <person name="Kautmanova I."/>
            <person name="Kiss B."/>
            <person name="Kocsube S."/>
            <person name="Kotiranta H."/>
            <person name="LaButti K.M."/>
            <person name="Lechner B.E."/>
            <person name="Liimatainen K."/>
            <person name="Lipzen A."/>
            <person name="Lukacs Z."/>
            <person name="Mihaltcheva S."/>
            <person name="Morgado L.N."/>
            <person name="Niskanen T."/>
            <person name="Noordeloos M.E."/>
            <person name="Ohm R.A."/>
            <person name="Ortiz-Santana B."/>
            <person name="Ovrebo C."/>
            <person name="Racz N."/>
            <person name="Riley R."/>
            <person name="Savchenko A."/>
            <person name="Shiryaev A."/>
            <person name="Soop K."/>
            <person name="Spirin V."/>
            <person name="Szebenyi C."/>
            <person name="Tomsovsky M."/>
            <person name="Tulloss R.E."/>
            <person name="Uehling J."/>
            <person name="Grigoriev I.V."/>
            <person name="Vagvolgyi C."/>
            <person name="Papp T."/>
            <person name="Martin F.M."/>
            <person name="Miettinen O."/>
            <person name="Hibbett D.S."/>
            <person name="Nagy L.G."/>
        </authorList>
    </citation>
    <scope>NUCLEOTIDE SEQUENCE [LARGE SCALE GENOMIC DNA]</scope>
    <source>
        <strain evidence="2 3">FP101781</strain>
    </source>
</reference>
<evidence type="ECO:0000313" key="2">
    <source>
        <dbReference type="EMBL" id="TEB32633.1"/>
    </source>
</evidence>
<comment type="caution">
    <text evidence="2">The sequence shown here is derived from an EMBL/GenBank/DDBJ whole genome shotgun (WGS) entry which is preliminary data.</text>
</comment>
<gene>
    <name evidence="2" type="ORF">FA13DRAFT_216969</name>
</gene>
<dbReference type="OrthoDB" id="3168922at2759"/>
<dbReference type="AlphaFoldDB" id="A0A4Y7TEN2"/>
<feature type="region of interest" description="Disordered" evidence="1">
    <location>
        <begin position="147"/>
        <end position="176"/>
    </location>
</feature>
<feature type="region of interest" description="Disordered" evidence="1">
    <location>
        <begin position="195"/>
        <end position="218"/>
    </location>
</feature>